<dbReference type="SUPFAM" id="SSF47598">
    <property type="entry name" value="Ribbon-helix-helix"/>
    <property type="match status" value="1"/>
</dbReference>
<comment type="caution">
    <text evidence="1">The sequence shown here is derived from an EMBL/GenBank/DDBJ whole genome shotgun (WGS) entry which is preliminary data.</text>
</comment>
<dbReference type="AlphaFoldDB" id="A0AAW5PB99"/>
<dbReference type="InterPro" id="IPR008651">
    <property type="entry name" value="Uncharacterised_HicB"/>
</dbReference>
<accession>A0AAW5PB99</accession>
<name>A0AAW5PB99_9BACT</name>
<dbReference type="Gene3D" id="1.10.1220.10">
    <property type="entry name" value="Met repressor-like"/>
    <property type="match status" value="1"/>
</dbReference>
<dbReference type="Pfam" id="PF05534">
    <property type="entry name" value="HicB"/>
    <property type="match status" value="1"/>
</dbReference>
<reference evidence="1" key="1">
    <citation type="submission" date="2022-08" db="EMBL/GenBank/DDBJ databases">
        <title>Genomic Encyclopedia of Type Strains, Phase V (KMG-V): Genome sequencing to study the core and pangenomes of soil and plant-associated prokaryotes.</title>
        <authorList>
            <person name="Whitman W."/>
        </authorList>
    </citation>
    <scope>NUCLEOTIDE SEQUENCE</scope>
    <source>
        <strain evidence="1">SP3002</strain>
    </source>
</reference>
<dbReference type="Proteomes" id="UP001155110">
    <property type="component" value="Unassembled WGS sequence"/>
</dbReference>
<sequence length="57" mass="6809">MHEEGLSERLRLRITPKLEQRLKTWAERNDTSVSAYVRQALEEKINEEILSDIDRKL</sequence>
<dbReference type="InterPro" id="IPR013321">
    <property type="entry name" value="Arc_rbn_hlx_hlx"/>
</dbReference>
<gene>
    <name evidence="1" type="ORF">GGP99_003468</name>
</gene>
<dbReference type="GO" id="GO:0006355">
    <property type="term" value="P:regulation of DNA-templated transcription"/>
    <property type="evidence" value="ECO:0007669"/>
    <property type="project" value="InterPro"/>
</dbReference>
<evidence type="ECO:0000313" key="2">
    <source>
        <dbReference type="Proteomes" id="UP001155110"/>
    </source>
</evidence>
<organism evidence="1 2">
    <name type="scientific">Salinibacter ruber</name>
    <dbReference type="NCBI Taxonomy" id="146919"/>
    <lineage>
        <taxon>Bacteria</taxon>
        <taxon>Pseudomonadati</taxon>
        <taxon>Rhodothermota</taxon>
        <taxon>Rhodothermia</taxon>
        <taxon>Rhodothermales</taxon>
        <taxon>Salinibacteraceae</taxon>
        <taxon>Salinibacter</taxon>
    </lineage>
</organism>
<evidence type="ECO:0000313" key="1">
    <source>
        <dbReference type="EMBL" id="MCS4159476.1"/>
    </source>
</evidence>
<dbReference type="InterPro" id="IPR010985">
    <property type="entry name" value="Ribbon_hlx_hlx"/>
</dbReference>
<dbReference type="EMBL" id="JANTZM010000032">
    <property type="protein sequence ID" value="MCS4159476.1"/>
    <property type="molecule type" value="Genomic_DNA"/>
</dbReference>
<protein>
    <submittedName>
        <fullName evidence="1">HicB family RNase H-like nuclease</fullName>
    </submittedName>
</protein>
<proteinExistence type="predicted"/>